<gene>
    <name evidence="1" type="ORF">ACOLOM_LOCUS4406</name>
</gene>
<accession>A0ACA9LPQ6</accession>
<proteinExistence type="predicted"/>
<feature type="non-terminal residue" evidence="1">
    <location>
        <position position="1"/>
    </location>
</feature>
<reference evidence="1" key="1">
    <citation type="submission" date="2021-06" db="EMBL/GenBank/DDBJ databases">
        <authorList>
            <person name="Kallberg Y."/>
            <person name="Tangrot J."/>
            <person name="Rosling A."/>
        </authorList>
    </citation>
    <scope>NUCLEOTIDE SEQUENCE</scope>
    <source>
        <strain evidence="1">CL356</strain>
    </source>
</reference>
<dbReference type="EMBL" id="CAJVPT010007246">
    <property type="protein sequence ID" value="CAG8539307.1"/>
    <property type="molecule type" value="Genomic_DNA"/>
</dbReference>
<protein>
    <submittedName>
        <fullName evidence="1">5687_t:CDS:1</fullName>
    </submittedName>
</protein>
<sequence length="780" mass="90829">LCIYLDKSKLGILLLCDNEMVFLYKDLPSQAEKAKQNFEEITRSLYRGKGVGNVSHVEDYRCNCKYKPGYGLRAMESLCRNQFVMEYLGEVIKHDVFQRRMKQYSDEGLKHFYFMSLQAGEVIDATGKDKYRIGIFTLRDVQEGEELTFDYNADRYGSEAQACHCGETECRGIIGGTKETSDSILSQDAIEADLLKPIQSTDDVLPFIGLMLRSIDKRGMVPGLLYRLRITNDVRILKMFMKLHGSIMLKTYLREHQDNDDILEKTLVIADKLPYKYKNRRVETSHLKEWVEKLSSRDDRIGKICQELLEKWNNLPEFYKIPKYSELGLVPPTAMKGEDGDAMDVDVEKESKSPDNKEKNTENGDSSRADESIPEYEFYNYQSSHDYFVRFTDSHFPFQYISQMDYWILQKLGPYKAVITRNSSSSHPSDGQNGDPGSSRYWRKNRYGSRSPKQPALPPLAPNWFETTDEYGNTYYYNKYTKETSWERPIVKDDMKTIDGFSKAEIQGIIERAEAMARKAEKERERAAREKAESNKVGGEQVSTTNALSESDFRSAIKQLVVDYCSRFKRHMDVPTFKKHARNCAHVVQDKELKRSEWTDKTLYSMSDSCKTRIKNFTIEWMKKLVAHMKAEAEEKKNEQGRMNKDDLEESNNQKTVTHFEAKFERKRSEHYKNNEDRVRVGQKGVISETENVQKLIEIVKSENEEKTGDKRKRGDEDRDEQSRQKIVRTDHELTNEKHAHYFSSRTRDNGDPENPKIEATVGDKLEKETKKSEKRKWFG</sequence>
<evidence type="ECO:0000313" key="2">
    <source>
        <dbReference type="Proteomes" id="UP000789525"/>
    </source>
</evidence>
<organism evidence="1 2">
    <name type="scientific">Acaulospora colombiana</name>
    <dbReference type="NCBI Taxonomy" id="27376"/>
    <lineage>
        <taxon>Eukaryota</taxon>
        <taxon>Fungi</taxon>
        <taxon>Fungi incertae sedis</taxon>
        <taxon>Mucoromycota</taxon>
        <taxon>Glomeromycotina</taxon>
        <taxon>Glomeromycetes</taxon>
        <taxon>Diversisporales</taxon>
        <taxon>Acaulosporaceae</taxon>
        <taxon>Acaulospora</taxon>
    </lineage>
</organism>
<dbReference type="Proteomes" id="UP000789525">
    <property type="component" value="Unassembled WGS sequence"/>
</dbReference>
<evidence type="ECO:0000313" key="1">
    <source>
        <dbReference type="EMBL" id="CAG8539307.1"/>
    </source>
</evidence>
<name>A0ACA9LPQ6_9GLOM</name>
<comment type="caution">
    <text evidence="1">The sequence shown here is derived from an EMBL/GenBank/DDBJ whole genome shotgun (WGS) entry which is preliminary data.</text>
</comment>
<keyword evidence="2" id="KW-1185">Reference proteome</keyword>